<dbReference type="RefSeq" id="WP_380622546.1">
    <property type="nucleotide sequence ID" value="NZ_JBHSDK010000021.1"/>
</dbReference>
<name>A0ABV8U0K3_9ACTN</name>
<proteinExistence type="predicted"/>
<feature type="compositionally biased region" description="Low complexity" evidence="1">
    <location>
        <begin position="98"/>
        <end position="110"/>
    </location>
</feature>
<gene>
    <name evidence="2" type="ORF">ACFPET_15065</name>
</gene>
<reference evidence="3" key="1">
    <citation type="journal article" date="2019" name="Int. J. Syst. Evol. Microbiol.">
        <title>The Global Catalogue of Microorganisms (GCM) 10K type strain sequencing project: providing services to taxonomists for standard genome sequencing and annotation.</title>
        <authorList>
            <consortium name="The Broad Institute Genomics Platform"/>
            <consortium name="The Broad Institute Genome Sequencing Center for Infectious Disease"/>
            <person name="Wu L."/>
            <person name="Ma J."/>
        </authorList>
    </citation>
    <scope>NUCLEOTIDE SEQUENCE [LARGE SCALE GENOMIC DNA]</scope>
    <source>
        <strain evidence="3">IBRC-M 10908</strain>
    </source>
</reference>
<evidence type="ECO:0000313" key="2">
    <source>
        <dbReference type="EMBL" id="MFC4336522.1"/>
    </source>
</evidence>
<feature type="region of interest" description="Disordered" evidence="1">
    <location>
        <begin position="98"/>
        <end position="117"/>
    </location>
</feature>
<comment type="caution">
    <text evidence="2">The sequence shown here is derived from an EMBL/GenBank/DDBJ whole genome shotgun (WGS) entry which is preliminary data.</text>
</comment>
<evidence type="ECO:0000256" key="1">
    <source>
        <dbReference type="SAM" id="MobiDB-lite"/>
    </source>
</evidence>
<sequence length="117" mass="13040">MIAPERDSDRLLDRTLRQNSTAAYLDIVVTHVPEGWRDYRRAVKVLAHCLDPSGLAEGRRRADEMLQRRPTAVLRRVLPEAAEEMARRLLRCGATVAVQAASPSATPAAASEPLKRR</sequence>
<evidence type="ECO:0008006" key="4">
    <source>
        <dbReference type="Google" id="ProtNLM"/>
    </source>
</evidence>
<dbReference type="Proteomes" id="UP001595823">
    <property type="component" value="Unassembled WGS sequence"/>
</dbReference>
<evidence type="ECO:0000313" key="3">
    <source>
        <dbReference type="Proteomes" id="UP001595823"/>
    </source>
</evidence>
<organism evidence="2 3">
    <name type="scientific">Salininema proteolyticum</name>
    <dbReference type="NCBI Taxonomy" id="1607685"/>
    <lineage>
        <taxon>Bacteria</taxon>
        <taxon>Bacillati</taxon>
        <taxon>Actinomycetota</taxon>
        <taxon>Actinomycetes</taxon>
        <taxon>Glycomycetales</taxon>
        <taxon>Glycomycetaceae</taxon>
        <taxon>Salininema</taxon>
    </lineage>
</organism>
<accession>A0ABV8U0K3</accession>
<dbReference type="EMBL" id="JBHSDK010000021">
    <property type="protein sequence ID" value="MFC4336522.1"/>
    <property type="molecule type" value="Genomic_DNA"/>
</dbReference>
<keyword evidence="3" id="KW-1185">Reference proteome</keyword>
<protein>
    <recommendedName>
        <fullName evidence="4">Ribosomal protein L7/L12 C-terminal domain-containing protein</fullName>
    </recommendedName>
</protein>